<protein>
    <submittedName>
        <fullName evidence="2">Uncharacterized protein</fullName>
    </submittedName>
</protein>
<proteinExistence type="predicted"/>
<accession>A0A1W1XT86</accession>
<dbReference type="RefSeq" id="WP_139798838.1">
    <property type="nucleotide sequence ID" value="NZ_FWXD01000016.1"/>
</dbReference>
<feature type="region of interest" description="Disordered" evidence="1">
    <location>
        <begin position="746"/>
        <end position="770"/>
    </location>
</feature>
<reference evidence="2 3" key="1">
    <citation type="submission" date="2017-04" db="EMBL/GenBank/DDBJ databases">
        <authorList>
            <person name="Afonso C.L."/>
            <person name="Miller P.J."/>
            <person name="Scott M.A."/>
            <person name="Spackman E."/>
            <person name="Goraichik I."/>
            <person name="Dimitrov K.M."/>
            <person name="Suarez D.L."/>
            <person name="Swayne D.E."/>
        </authorList>
    </citation>
    <scope>NUCLEOTIDE SEQUENCE [LARGE SCALE GENOMIC DNA]</scope>
    <source>
        <strain evidence="2 3">DSM 23236</strain>
    </source>
</reference>
<evidence type="ECO:0000256" key="1">
    <source>
        <dbReference type="SAM" id="MobiDB-lite"/>
    </source>
</evidence>
<dbReference type="OrthoDB" id="9805730at2"/>
<feature type="region of interest" description="Disordered" evidence="1">
    <location>
        <begin position="555"/>
        <end position="652"/>
    </location>
</feature>
<evidence type="ECO:0000313" key="3">
    <source>
        <dbReference type="Proteomes" id="UP000192761"/>
    </source>
</evidence>
<dbReference type="STRING" id="1121001.SAMN02745857_02745"/>
<keyword evidence="3" id="KW-1185">Reference proteome</keyword>
<organism evidence="2 3">
    <name type="scientific">Andreprevotia lacus DSM 23236</name>
    <dbReference type="NCBI Taxonomy" id="1121001"/>
    <lineage>
        <taxon>Bacteria</taxon>
        <taxon>Pseudomonadati</taxon>
        <taxon>Pseudomonadota</taxon>
        <taxon>Betaproteobacteria</taxon>
        <taxon>Neisseriales</taxon>
        <taxon>Chitinibacteraceae</taxon>
        <taxon>Andreprevotia</taxon>
    </lineage>
</organism>
<evidence type="ECO:0000313" key="2">
    <source>
        <dbReference type="EMBL" id="SMC27190.1"/>
    </source>
</evidence>
<sequence>MSNNDAFFNQPVPTLQDVVTAPGYQQLGPAGQAQARRTWFDTYRAPVLALNGQDPGKAYAAMQPAITDAANLAVYGSTGNTPRALEVRASKDMQDLSPRMQGLRDDWLSSGGVGDFAQFARKRQIHDALVRVQANPPPGLLDRAENAAKQSFTGFLSRFVRTQLDDDGHIRPSTLVSPGAALLAALVPPEQAQDTAVNLVQGANSLANMLTWVGKKQADIATLPVRLLAPGLLDPVDKGYALVAEGFDRNQASLEQLKSPELQQAGRDVDEARGVTDTLAALAAHPSYVQGMIVQQLPQLGLVGKAMLAARGGATAAQALGRMALANVGVNTVLGAADAGTSAQQQARQNGRSDAEAEQAGNVAGLVAAPISAVASTLGGGVEARFLNHMVAGEAANLTRGQLARQIAGTLLKEAGEEGLDEGGGQFAQNVGARITYAPDQDLTSGVGKAATLGGTLGAVMGGTINTADAVQHAWQSRTAAMQTAAQTVQLAGALAETRGQALQAQIDPDTGISRPLSADQIGMAMQAQRGLNAVRDALDNHADEALMAHDVEQRADAPAAANQPAASPARPHPSVGPVDDVASLPDPRGRQLPPAGQEGVAADRGDAVAARRQLASDEQAAQQEAPRIDPPASQSGRQFDPATADTGAQRGTVHDVLDAAAPLIRAEHTDGRTHIAAADLQQDSGNELPANSPLAGRPMHPLTASNAAEQVQVPAWAAAEADARTSTKADPHLAGLAAQETPLLNPAAAPDSDLQASHSTTTRTAGINERTQLNRDTQQIGNAILAAPVLQRTLDHALAGWRNGTLRVVQSTEQAHTLLQNTDAVPLGGQGTASAHTTAQSQGYYLPASGDIILIADHLPSAEHAVWAAAHELGQRHADRTTLPAAARELRNLALVARQNGSVNALASAIARQHGLDDSLPSQRQQAAEAALAELAATRHSGDWHALQQRYGVRVPLARRDGALGVQARFADKLRDWFGRYAGMRQNEGAQVSAVLAGMLAGGDGGRTERGVGDVGLVGAKESAQKVPAPNSTTLLGAATRRGSYATGEIPQVTEHLFTRDRTSVPSMENALNFADERGAFNENLVDYRVLDSRRVLVDHGGGMMVQYNAVPDSIFAELYGGNKLAAYGKNLQFFDNERIGWQQMFGGNSVVSIPESTLLSSRGTVAAFAHEYTEMQDLWNALSRGKMTPPKIQGLIDNAHFGAVKKVDRLIGHLIISGGM</sequence>
<gene>
    <name evidence="2" type="ORF">SAMN02745857_02745</name>
</gene>
<name>A0A1W1XT86_9NEIS</name>
<dbReference type="Proteomes" id="UP000192761">
    <property type="component" value="Unassembled WGS sequence"/>
</dbReference>
<feature type="compositionally biased region" description="Low complexity" evidence="1">
    <location>
        <begin position="557"/>
        <end position="570"/>
    </location>
</feature>
<feature type="compositionally biased region" description="Polar residues" evidence="1">
    <location>
        <begin position="755"/>
        <end position="770"/>
    </location>
</feature>
<dbReference type="EMBL" id="FWXD01000016">
    <property type="protein sequence ID" value="SMC27190.1"/>
    <property type="molecule type" value="Genomic_DNA"/>
</dbReference>
<dbReference type="AlphaFoldDB" id="A0A1W1XT86"/>